<protein>
    <submittedName>
        <fullName evidence="7">Uncharacterized protein</fullName>
    </submittedName>
</protein>
<evidence type="ECO:0000256" key="5">
    <source>
        <dbReference type="ARBA" id="ARBA00023136"/>
    </source>
</evidence>
<evidence type="ECO:0000256" key="3">
    <source>
        <dbReference type="ARBA" id="ARBA00022692"/>
    </source>
</evidence>
<dbReference type="GO" id="GO:0005886">
    <property type="term" value="C:plasma membrane"/>
    <property type="evidence" value="ECO:0007669"/>
    <property type="project" value="UniProtKB-SubCell"/>
</dbReference>
<dbReference type="Pfam" id="PF13440">
    <property type="entry name" value="Polysacc_synt_3"/>
    <property type="match status" value="1"/>
</dbReference>
<evidence type="ECO:0000313" key="7">
    <source>
        <dbReference type="EMBL" id="PLX19171.1"/>
    </source>
</evidence>
<dbReference type="Proteomes" id="UP000234857">
    <property type="component" value="Unassembled WGS sequence"/>
</dbReference>
<feature type="transmembrane region" description="Helical" evidence="6">
    <location>
        <begin position="21"/>
        <end position="47"/>
    </location>
</feature>
<dbReference type="PANTHER" id="PTHR30250">
    <property type="entry name" value="PST FAMILY PREDICTED COLANIC ACID TRANSPORTER"/>
    <property type="match status" value="1"/>
</dbReference>
<feature type="transmembrane region" description="Helical" evidence="6">
    <location>
        <begin position="337"/>
        <end position="356"/>
    </location>
</feature>
<gene>
    <name evidence="7" type="ORF">C0601_02615</name>
</gene>
<proteinExistence type="predicted"/>
<name>A0A2N5ZKM3_MUIH1</name>
<keyword evidence="5 6" id="KW-0472">Membrane</keyword>
<feature type="transmembrane region" description="Helical" evidence="6">
    <location>
        <begin position="305"/>
        <end position="325"/>
    </location>
</feature>
<evidence type="ECO:0000256" key="2">
    <source>
        <dbReference type="ARBA" id="ARBA00022475"/>
    </source>
</evidence>
<evidence type="ECO:0000256" key="4">
    <source>
        <dbReference type="ARBA" id="ARBA00022989"/>
    </source>
</evidence>
<evidence type="ECO:0000313" key="8">
    <source>
        <dbReference type="Proteomes" id="UP000234857"/>
    </source>
</evidence>
<feature type="transmembrane region" description="Helical" evidence="6">
    <location>
        <begin position="132"/>
        <end position="152"/>
    </location>
</feature>
<comment type="subcellular location">
    <subcellularLocation>
        <location evidence="1">Cell membrane</location>
        <topology evidence="1">Multi-pass membrane protein</topology>
    </subcellularLocation>
</comment>
<feature type="transmembrane region" description="Helical" evidence="6">
    <location>
        <begin position="59"/>
        <end position="77"/>
    </location>
</feature>
<organism evidence="7 8">
    <name type="scientific">Muiribacterium halophilum</name>
    <dbReference type="NCBI Taxonomy" id="2053465"/>
    <lineage>
        <taxon>Bacteria</taxon>
        <taxon>Candidatus Muiribacteriota</taxon>
        <taxon>Candidatus Muiribacteriia</taxon>
        <taxon>Candidatus Muiribacteriales</taxon>
        <taxon>Candidatus Muiribacteriaceae</taxon>
        <taxon>Candidatus Muiribacterium</taxon>
    </lineage>
</organism>
<feature type="transmembrane region" description="Helical" evidence="6">
    <location>
        <begin position="395"/>
        <end position="414"/>
    </location>
</feature>
<feature type="transmembrane region" description="Helical" evidence="6">
    <location>
        <begin position="164"/>
        <end position="181"/>
    </location>
</feature>
<evidence type="ECO:0000256" key="1">
    <source>
        <dbReference type="ARBA" id="ARBA00004651"/>
    </source>
</evidence>
<feature type="transmembrane region" description="Helical" evidence="6">
    <location>
        <begin position="187"/>
        <end position="205"/>
    </location>
</feature>
<keyword evidence="4 6" id="KW-1133">Transmembrane helix</keyword>
<keyword evidence="2" id="KW-1003">Cell membrane</keyword>
<sequence>MIKEKLRIIFLHLKDISYKGFFYLLSANFLITFLSFGSQLLVVKILSPADLGRIKTMQSIISLVSIFAGLGLNTAVLKNCSDLKIGKDDIELLKNSIIITLIPSSIIILIVYILSFYNLISPDNIINKTMRLYVFLIPTSVISTLILTYYQAKKKIKKVSYIQSIIKISGMLLIVLMSYYLSLYGFIYANLIVGLLSVSILYLMIRPGFKKGIELLKYWKINFQISKWSMLNNGLGTFQNYADLYVMNYFLTDRSEIGIYSLAKIFILGLSLVTTTVQNISTPYFSEKSENKIEYKRVLFKYQKLLLLITGILAISAWFISPLFIRLIFGDEYINSIIYFRLLLFKYFLWSGYSLYGSALIGIGELKYNFIYSFIGFISSLTLSVIFIERFQVKGAAYAQIVVALIIFAIYNFTINKIIKNHFKNNKN</sequence>
<comment type="caution">
    <text evidence="7">The sequence shown here is derived from an EMBL/GenBank/DDBJ whole genome shotgun (WGS) entry which is preliminary data.</text>
</comment>
<dbReference type="EMBL" id="PKTG01000039">
    <property type="protein sequence ID" value="PLX19171.1"/>
    <property type="molecule type" value="Genomic_DNA"/>
</dbReference>
<keyword evidence="3 6" id="KW-0812">Transmembrane</keyword>
<evidence type="ECO:0000256" key="6">
    <source>
        <dbReference type="SAM" id="Phobius"/>
    </source>
</evidence>
<dbReference type="PANTHER" id="PTHR30250:SF11">
    <property type="entry name" value="O-ANTIGEN TRANSPORTER-RELATED"/>
    <property type="match status" value="1"/>
</dbReference>
<dbReference type="AlphaFoldDB" id="A0A2N5ZKM3"/>
<dbReference type="InterPro" id="IPR050833">
    <property type="entry name" value="Poly_Biosynth_Transport"/>
</dbReference>
<accession>A0A2N5ZKM3</accession>
<feature type="transmembrane region" description="Helical" evidence="6">
    <location>
        <begin position="368"/>
        <end position="389"/>
    </location>
</feature>
<feature type="transmembrane region" description="Helical" evidence="6">
    <location>
        <begin position="97"/>
        <end position="120"/>
    </location>
</feature>
<reference evidence="7 8" key="1">
    <citation type="submission" date="2017-11" db="EMBL/GenBank/DDBJ databases">
        <title>Genome-resolved metagenomics identifies genetic mobility, metabolic interactions, and unexpected diversity in perchlorate-reducing communities.</title>
        <authorList>
            <person name="Barnum T.P."/>
            <person name="Figueroa I.A."/>
            <person name="Carlstrom C.I."/>
            <person name="Lucas L.N."/>
            <person name="Engelbrektson A.L."/>
            <person name="Coates J.D."/>
        </authorList>
    </citation>
    <scope>NUCLEOTIDE SEQUENCE [LARGE SCALE GENOMIC DNA]</scope>
    <source>
        <strain evidence="7">BM706</strain>
    </source>
</reference>